<feature type="signal peptide" evidence="1">
    <location>
        <begin position="1"/>
        <end position="21"/>
    </location>
</feature>
<feature type="chain" id="PRO_5046989106" description="Sugar-binding protein" evidence="1">
    <location>
        <begin position="22"/>
        <end position="360"/>
    </location>
</feature>
<name>A0ABV8ZKB6_9FLAO</name>
<evidence type="ECO:0000313" key="2">
    <source>
        <dbReference type="EMBL" id="MFC4479082.1"/>
    </source>
</evidence>
<keyword evidence="1" id="KW-0732">Signal</keyword>
<proteinExistence type="predicted"/>
<dbReference type="RefSeq" id="WP_379800236.1">
    <property type="nucleotide sequence ID" value="NZ_JBHSFY010000013.1"/>
</dbReference>
<accession>A0ABV8ZKB6</accession>
<evidence type="ECO:0000256" key="1">
    <source>
        <dbReference type="SAM" id="SignalP"/>
    </source>
</evidence>
<reference evidence="3" key="1">
    <citation type="journal article" date="2019" name="Int. J. Syst. Evol. Microbiol.">
        <title>The Global Catalogue of Microorganisms (GCM) 10K type strain sequencing project: providing services to taxonomists for standard genome sequencing and annotation.</title>
        <authorList>
            <consortium name="The Broad Institute Genomics Platform"/>
            <consortium name="The Broad Institute Genome Sequencing Center for Infectious Disease"/>
            <person name="Wu L."/>
            <person name="Ma J."/>
        </authorList>
    </citation>
    <scope>NUCLEOTIDE SEQUENCE [LARGE SCALE GENOMIC DNA]</scope>
    <source>
        <strain evidence="3">NBRC 103627</strain>
    </source>
</reference>
<evidence type="ECO:0000313" key="3">
    <source>
        <dbReference type="Proteomes" id="UP001596003"/>
    </source>
</evidence>
<dbReference type="EMBL" id="JBHSFY010000013">
    <property type="protein sequence ID" value="MFC4479082.1"/>
    <property type="molecule type" value="Genomic_DNA"/>
</dbReference>
<gene>
    <name evidence="2" type="ORF">ACFO3N_18545</name>
</gene>
<dbReference type="Proteomes" id="UP001596003">
    <property type="component" value="Unassembled WGS sequence"/>
</dbReference>
<evidence type="ECO:0008006" key="4">
    <source>
        <dbReference type="Google" id="ProtNLM"/>
    </source>
</evidence>
<organism evidence="2 3">
    <name type="scientific">Flavobacterium chungangensis</name>
    <dbReference type="NCBI Taxonomy" id="2708132"/>
    <lineage>
        <taxon>Bacteria</taxon>
        <taxon>Pseudomonadati</taxon>
        <taxon>Bacteroidota</taxon>
        <taxon>Flavobacteriia</taxon>
        <taxon>Flavobacteriales</taxon>
        <taxon>Flavobacteriaceae</taxon>
        <taxon>Flavobacterium</taxon>
    </lineage>
</organism>
<sequence length="360" mass="43112">MKFIIKYCFLNLILFSFITNAQNIEKRNTLYNQKSEANLKGPVKSSQVYYSQIDENLSLGVKNYIFLQHNASFYKYLYLDLDKNGYGKINIVDLLVKKDTPLNLKAIYVNYIDYDSIDRKNKEKYKSYNKKYFPINDYYLLIQANNTYSSSEESETTATINTEIKPQLQYIYKYNFDSNNRIKEEITYIKTSTDHFSKSYKLGDFDTKKIYLYNEKDQIISQKIIQKYGSEFEETQVKYKYDLKGRISQVQFYDVEGNIASSEEYLYNSTEDYIEKVKYYSADKTRENTSNTIKTFNKGGDEIEKEFIPEYPEQTFFSKHFFYSYEYDNYNNWIKCNVFLDNKKEGIPTLVMERKIEYYN</sequence>
<keyword evidence="3" id="KW-1185">Reference proteome</keyword>
<protein>
    <recommendedName>
        <fullName evidence="4">Sugar-binding protein</fullName>
    </recommendedName>
</protein>
<comment type="caution">
    <text evidence="2">The sequence shown here is derived from an EMBL/GenBank/DDBJ whole genome shotgun (WGS) entry which is preliminary data.</text>
</comment>